<name>A0AAV9HXD3_9PEZI</name>
<evidence type="ECO:0000313" key="3">
    <source>
        <dbReference type="Proteomes" id="UP001321749"/>
    </source>
</evidence>
<reference evidence="2" key="2">
    <citation type="submission" date="2023-06" db="EMBL/GenBank/DDBJ databases">
        <authorList>
            <consortium name="Lawrence Berkeley National Laboratory"/>
            <person name="Mondo S.J."/>
            <person name="Hensen N."/>
            <person name="Bonometti L."/>
            <person name="Westerberg I."/>
            <person name="Brannstrom I.O."/>
            <person name="Guillou S."/>
            <person name="Cros-Aarteil S."/>
            <person name="Calhoun S."/>
            <person name="Haridas S."/>
            <person name="Kuo A."/>
            <person name="Pangilinan J."/>
            <person name="Riley R."/>
            <person name="Labutti K."/>
            <person name="Andreopoulos B."/>
            <person name="Lipzen A."/>
            <person name="Chen C."/>
            <person name="Yanf M."/>
            <person name="Daum C."/>
            <person name="Ng V."/>
            <person name="Clum A."/>
            <person name="Steindorff A."/>
            <person name="Ohm R."/>
            <person name="Martin F."/>
            <person name="Silar P."/>
            <person name="Natvig D."/>
            <person name="Lalanne C."/>
            <person name="Gautier V."/>
            <person name="Ament-Velasquez S.L."/>
            <person name="Kruys A."/>
            <person name="Hutchinson M.I."/>
            <person name="Powell A.J."/>
            <person name="Barry K."/>
            <person name="Miller A.N."/>
            <person name="Grigoriev I.V."/>
            <person name="Debuchy R."/>
            <person name="Gladieux P."/>
            <person name="Thoren M.H."/>
            <person name="Johannesson H."/>
        </authorList>
    </citation>
    <scope>NUCLEOTIDE SEQUENCE</scope>
    <source>
        <strain evidence="2">PSN324</strain>
    </source>
</reference>
<comment type="caution">
    <text evidence="2">The sequence shown here is derived from an EMBL/GenBank/DDBJ whole genome shotgun (WGS) entry which is preliminary data.</text>
</comment>
<keyword evidence="1" id="KW-1133">Transmembrane helix</keyword>
<dbReference type="AlphaFoldDB" id="A0AAV9HXD3"/>
<keyword evidence="1" id="KW-0812">Transmembrane</keyword>
<evidence type="ECO:0000256" key="1">
    <source>
        <dbReference type="SAM" id="Phobius"/>
    </source>
</evidence>
<keyword evidence="3" id="KW-1185">Reference proteome</keyword>
<evidence type="ECO:0000313" key="2">
    <source>
        <dbReference type="EMBL" id="KAK4463806.1"/>
    </source>
</evidence>
<proteinExistence type="predicted"/>
<accession>A0AAV9HXD3</accession>
<keyword evidence="1" id="KW-0472">Membrane</keyword>
<organism evidence="2 3">
    <name type="scientific">Cladorrhinum samala</name>
    <dbReference type="NCBI Taxonomy" id="585594"/>
    <lineage>
        <taxon>Eukaryota</taxon>
        <taxon>Fungi</taxon>
        <taxon>Dikarya</taxon>
        <taxon>Ascomycota</taxon>
        <taxon>Pezizomycotina</taxon>
        <taxon>Sordariomycetes</taxon>
        <taxon>Sordariomycetidae</taxon>
        <taxon>Sordariales</taxon>
        <taxon>Podosporaceae</taxon>
        <taxon>Cladorrhinum</taxon>
    </lineage>
</organism>
<gene>
    <name evidence="2" type="ORF">QBC42DRAFT_58630</name>
</gene>
<reference evidence="2" key="1">
    <citation type="journal article" date="2023" name="Mol. Phylogenet. Evol.">
        <title>Genome-scale phylogeny and comparative genomics of the fungal order Sordariales.</title>
        <authorList>
            <person name="Hensen N."/>
            <person name="Bonometti L."/>
            <person name="Westerberg I."/>
            <person name="Brannstrom I.O."/>
            <person name="Guillou S."/>
            <person name="Cros-Aarteil S."/>
            <person name="Calhoun S."/>
            <person name="Haridas S."/>
            <person name="Kuo A."/>
            <person name="Mondo S."/>
            <person name="Pangilinan J."/>
            <person name="Riley R."/>
            <person name="LaButti K."/>
            <person name="Andreopoulos B."/>
            <person name="Lipzen A."/>
            <person name="Chen C."/>
            <person name="Yan M."/>
            <person name="Daum C."/>
            <person name="Ng V."/>
            <person name="Clum A."/>
            <person name="Steindorff A."/>
            <person name="Ohm R.A."/>
            <person name="Martin F."/>
            <person name="Silar P."/>
            <person name="Natvig D.O."/>
            <person name="Lalanne C."/>
            <person name="Gautier V."/>
            <person name="Ament-Velasquez S.L."/>
            <person name="Kruys A."/>
            <person name="Hutchinson M.I."/>
            <person name="Powell A.J."/>
            <person name="Barry K."/>
            <person name="Miller A.N."/>
            <person name="Grigoriev I.V."/>
            <person name="Debuchy R."/>
            <person name="Gladieux P."/>
            <person name="Hiltunen Thoren M."/>
            <person name="Johannesson H."/>
        </authorList>
    </citation>
    <scope>NUCLEOTIDE SEQUENCE</scope>
    <source>
        <strain evidence="2">PSN324</strain>
    </source>
</reference>
<feature type="transmembrane region" description="Helical" evidence="1">
    <location>
        <begin position="39"/>
        <end position="58"/>
    </location>
</feature>
<sequence>MMDKKYPGCAIQVKTATNEINTNFIILSCPNIDWFMETVWFFSILYASTFPFGFWPLYTGKNGKCAGRSKRCFMLMMVVWGRNSGFEGFVDFSFCQKKFYIFMEIISGLAGWRRWTINKYDIPKDFFFFFFVWGLGFGGRGSVRCFEVLQITKMNEREDLTARLDFCSILRRSWLRLPIFGVSFWSST</sequence>
<dbReference type="EMBL" id="MU864955">
    <property type="protein sequence ID" value="KAK4463806.1"/>
    <property type="molecule type" value="Genomic_DNA"/>
</dbReference>
<dbReference type="Proteomes" id="UP001321749">
    <property type="component" value="Unassembled WGS sequence"/>
</dbReference>
<protein>
    <submittedName>
        <fullName evidence="2">Uncharacterized protein</fullName>
    </submittedName>
</protein>